<reference evidence="3" key="1">
    <citation type="journal article" date="2019" name="Int. J. Syst. Evol. Microbiol.">
        <title>The Global Catalogue of Microorganisms (GCM) 10K type strain sequencing project: providing services to taxonomists for standard genome sequencing and annotation.</title>
        <authorList>
            <consortium name="The Broad Institute Genomics Platform"/>
            <consortium name="The Broad Institute Genome Sequencing Center for Infectious Disease"/>
            <person name="Wu L."/>
            <person name="Ma J."/>
        </authorList>
    </citation>
    <scope>NUCLEOTIDE SEQUENCE [LARGE SCALE GENOMIC DNA]</scope>
    <source>
        <strain evidence="3">CCM 8778</strain>
    </source>
</reference>
<organism evidence="2 3">
    <name type="scientific">Pseudomonas fluvialis</name>
    <dbReference type="NCBI Taxonomy" id="1793966"/>
    <lineage>
        <taxon>Bacteria</taxon>
        <taxon>Pseudomonadati</taxon>
        <taxon>Pseudomonadota</taxon>
        <taxon>Gammaproteobacteria</taxon>
        <taxon>Pseudomonadales</taxon>
        <taxon>Pseudomonadaceae</taxon>
        <taxon>Pseudomonas</taxon>
    </lineage>
</organism>
<accession>A0ABQ2AG15</accession>
<comment type="caution">
    <text evidence="2">The sequence shown here is derived from an EMBL/GenBank/DDBJ whole genome shotgun (WGS) entry which is preliminary data.</text>
</comment>
<sequence length="50" mass="5487">MHTQQPANQRRPAAFGLKKAAAWLYRHPLAVELLVLAAVVTLIALPEVLV</sequence>
<evidence type="ECO:0000313" key="2">
    <source>
        <dbReference type="EMBL" id="GGH90188.1"/>
    </source>
</evidence>
<keyword evidence="1" id="KW-0812">Transmembrane</keyword>
<keyword evidence="1" id="KW-1133">Transmembrane helix</keyword>
<protein>
    <submittedName>
        <fullName evidence="2">Uncharacterized protein</fullName>
    </submittedName>
</protein>
<evidence type="ECO:0000256" key="1">
    <source>
        <dbReference type="SAM" id="Phobius"/>
    </source>
</evidence>
<keyword evidence="1" id="KW-0472">Membrane</keyword>
<dbReference type="EMBL" id="BMDE01000002">
    <property type="protein sequence ID" value="GGH90188.1"/>
    <property type="molecule type" value="Genomic_DNA"/>
</dbReference>
<feature type="transmembrane region" description="Helical" evidence="1">
    <location>
        <begin position="29"/>
        <end position="49"/>
    </location>
</feature>
<gene>
    <name evidence="2" type="ORF">GCM10007363_07090</name>
</gene>
<dbReference type="Proteomes" id="UP000655550">
    <property type="component" value="Unassembled WGS sequence"/>
</dbReference>
<evidence type="ECO:0000313" key="3">
    <source>
        <dbReference type="Proteomes" id="UP000655550"/>
    </source>
</evidence>
<dbReference type="RefSeq" id="WP_165765285.1">
    <property type="nucleotide sequence ID" value="NZ_BMDE01000002.1"/>
</dbReference>
<keyword evidence="3" id="KW-1185">Reference proteome</keyword>
<proteinExistence type="predicted"/>
<name>A0ABQ2AG15_9PSED</name>